<evidence type="ECO:0000313" key="2">
    <source>
        <dbReference type="WBParaSite" id="Minc3s00889g18530"/>
    </source>
</evidence>
<protein>
    <submittedName>
        <fullName evidence="2">Uncharacterized protein</fullName>
    </submittedName>
</protein>
<evidence type="ECO:0000313" key="1">
    <source>
        <dbReference type="Proteomes" id="UP000887563"/>
    </source>
</evidence>
<dbReference type="Proteomes" id="UP000887563">
    <property type="component" value="Unplaced"/>
</dbReference>
<organism evidence="1 2">
    <name type="scientific">Meloidogyne incognita</name>
    <name type="common">Southern root-knot nematode worm</name>
    <name type="synonym">Oxyuris incognita</name>
    <dbReference type="NCBI Taxonomy" id="6306"/>
    <lineage>
        <taxon>Eukaryota</taxon>
        <taxon>Metazoa</taxon>
        <taxon>Ecdysozoa</taxon>
        <taxon>Nematoda</taxon>
        <taxon>Chromadorea</taxon>
        <taxon>Rhabditida</taxon>
        <taxon>Tylenchina</taxon>
        <taxon>Tylenchomorpha</taxon>
        <taxon>Tylenchoidea</taxon>
        <taxon>Meloidogynidae</taxon>
        <taxon>Meloidogyninae</taxon>
        <taxon>Meloidogyne</taxon>
        <taxon>Meloidogyne incognita group</taxon>
    </lineage>
</organism>
<proteinExistence type="predicted"/>
<dbReference type="WBParaSite" id="Minc3s00889g18530">
    <property type="protein sequence ID" value="Minc3s00889g18530"/>
    <property type="gene ID" value="Minc3s00889g18530"/>
</dbReference>
<name>A0A914LXA3_MELIC</name>
<accession>A0A914LXA3</accession>
<sequence length="224" mass="26657">MFSYLVRQSARQCSTGTIFGKLPFMKFMRKWDFLTKKEEITDTPQSLYNWRKGLEIERDSMLASENLWLSGSRQLNVFLDIYGLYCPDDEELMTDIVLYLSDNCVDEKDKRTLKFTWTSLLLAQDNARDGDFSMRYVENFLIRPTEYFCDTLIQIYESNRFDRQTMLNKLPKDIKDKLEIKYEGKLIKCDVFEYINGLSEDERNGLIANHGDKWIEFDIEELKK</sequence>
<reference evidence="2" key="1">
    <citation type="submission" date="2022-11" db="UniProtKB">
        <authorList>
            <consortium name="WormBaseParasite"/>
        </authorList>
    </citation>
    <scope>IDENTIFICATION</scope>
</reference>
<keyword evidence="1" id="KW-1185">Reference proteome</keyword>
<dbReference type="AlphaFoldDB" id="A0A914LXA3"/>